<evidence type="ECO:0000256" key="8">
    <source>
        <dbReference type="ARBA" id="ARBA00022842"/>
    </source>
</evidence>
<dbReference type="InterPro" id="IPR015797">
    <property type="entry name" value="NUDIX_hydrolase-like_dom_sf"/>
</dbReference>
<evidence type="ECO:0000256" key="10">
    <source>
        <dbReference type="ARBA" id="ARBA00035861"/>
    </source>
</evidence>
<evidence type="ECO:0000259" key="13">
    <source>
        <dbReference type="PROSITE" id="PS51462"/>
    </source>
</evidence>
<evidence type="ECO:0000256" key="3">
    <source>
        <dbReference type="ARBA" id="ARBA00022457"/>
    </source>
</evidence>
<protein>
    <recommendedName>
        <fullName evidence="11">8-oxo-dGTP diphosphatase</fullName>
        <ecNumber evidence="11">3.6.1.55</ecNumber>
    </recommendedName>
</protein>
<dbReference type="PANTHER" id="PTHR47707:SF1">
    <property type="entry name" value="NUDIX HYDROLASE FAMILY PROTEIN"/>
    <property type="match status" value="1"/>
</dbReference>
<gene>
    <name evidence="14" type="ORF">ACFFN0_04215</name>
</gene>
<keyword evidence="7 12" id="KW-0378">Hydrolase</keyword>
<keyword evidence="15" id="KW-1185">Reference proteome</keyword>
<keyword evidence="9" id="KW-0234">DNA repair</keyword>
<evidence type="ECO:0000256" key="12">
    <source>
        <dbReference type="RuleBase" id="RU003476"/>
    </source>
</evidence>
<name>A0ABV5V0E7_9MICO</name>
<evidence type="ECO:0000313" key="15">
    <source>
        <dbReference type="Proteomes" id="UP001589613"/>
    </source>
</evidence>
<evidence type="ECO:0000256" key="7">
    <source>
        <dbReference type="ARBA" id="ARBA00022801"/>
    </source>
</evidence>
<dbReference type="SUPFAM" id="SSF55811">
    <property type="entry name" value="Nudix"/>
    <property type="match status" value="1"/>
</dbReference>
<dbReference type="PANTHER" id="PTHR47707">
    <property type="entry name" value="8-OXO-DGTP DIPHOSPHATASE"/>
    <property type="match status" value="1"/>
</dbReference>
<evidence type="ECO:0000256" key="4">
    <source>
        <dbReference type="ARBA" id="ARBA00022705"/>
    </source>
</evidence>
<keyword evidence="3" id="KW-0515">Mutator protein</keyword>
<comment type="catalytic activity">
    <reaction evidence="10">
        <text>8-oxo-dGTP + H2O = 8-oxo-dGMP + diphosphate + H(+)</text>
        <dbReference type="Rhea" id="RHEA:31575"/>
        <dbReference type="ChEBI" id="CHEBI:15377"/>
        <dbReference type="ChEBI" id="CHEBI:15378"/>
        <dbReference type="ChEBI" id="CHEBI:33019"/>
        <dbReference type="ChEBI" id="CHEBI:63224"/>
        <dbReference type="ChEBI" id="CHEBI:77896"/>
        <dbReference type="EC" id="3.6.1.55"/>
    </reaction>
</comment>
<evidence type="ECO:0000313" key="14">
    <source>
        <dbReference type="EMBL" id="MFB9731247.1"/>
    </source>
</evidence>
<accession>A0ABV5V0E7</accession>
<evidence type="ECO:0000256" key="6">
    <source>
        <dbReference type="ARBA" id="ARBA00022763"/>
    </source>
</evidence>
<comment type="similarity">
    <text evidence="2 12">Belongs to the Nudix hydrolase family.</text>
</comment>
<organism evidence="14 15">
    <name type="scientific">Ornithinimicrobium kibberense</name>
    <dbReference type="NCBI Taxonomy" id="282060"/>
    <lineage>
        <taxon>Bacteria</taxon>
        <taxon>Bacillati</taxon>
        <taxon>Actinomycetota</taxon>
        <taxon>Actinomycetes</taxon>
        <taxon>Micrococcales</taxon>
        <taxon>Ornithinimicrobiaceae</taxon>
        <taxon>Ornithinimicrobium</taxon>
    </lineage>
</organism>
<dbReference type="PROSITE" id="PS51462">
    <property type="entry name" value="NUDIX"/>
    <property type="match status" value="1"/>
</dbReference>
<keyword evidence="5" id="KW-0479">Metal-binding</keyword>
<dbReference type="InterPro" id="IPR020476">
    <property type="entry name" value="Nudix_hydrolase"/>
</dbReference>
<dbReference type="Proteomes" id="UP001589613">
    <property type="component" value="Unassembled WGS sequence"/>
</dbReference>
<dbReference type="RefSeq" id="WP_141337871.1">
    <property type="nucleotide sequence ID" value="NZ_JBHMAX010000007.1"/>
</dbReference>
<evidence type="ECO:0000256" key="1">
    <source>
        <dbReference type="ARBA" id="ARBA00001946"/>
    </source>
</evidence>
<evidence type="ECO:0000256" key="9">
    <source>
        <dbReference type="ARBA" id="ARBA00023204"/>
    </source>
</evidence>
<feature type="domain" description="Nudix hydrolase" evidence="13">
    <location>
        <begin position="6"/>
        <end position="135"/>
    </location>
</feature>
<dbReference type="InterPro" id="IPR020084">
    <property type="entry name" value="NUDIX_hydrolase_CS"/>
</dbReference>
<comment type="caution">
    <text evidence="14">The sequence shown here is derived from an EMBL/GenBank/DDBJ whole genome shotgun (WGS) entry which is preliminary data.</text>
</comment>
<comment type="cofactor">
    <cofactor evidence="1">
        <name>Mg(2+)</name>
        <dbReference type="ChEBI" id="CHEBI:18420"/>
    </cofactor>
</comment>
<sequence length="150" mass="16034">MTLEPGRVAVAAVALVDDLRRPRRLLAARRSGPPALAGGWEFPGGKVEPGEEPAAAAVREAAEELGVRVELGDPAGGPWPLGRSHEMHLWWAVTASGEGEPRPLEDHDALRWLTRGTLHEVPWLENDLPVVAFVAAHLVPDGCDNGGHAF</sequence>
<evidence type="ECO:0000256" key="5">
    <source>
        <dbReference type="ARBA" id="ARBA00022723"/>
    </source>
</evidence>
<dbReference type="InterPro" id="IPR047127">
    <property type="entry name" value="MutT-like"/>
</dbReference>
<reference evidence="14 15" key="1">
    <citation type="submission" date="2024-09" db="EMBL/GenBank/DDBJ databases">
        <authorList>
            <person name="Sun Q."/>
            <person name="Mori K."/>
        </authorList>
    </citation>
    <scope>NUCLEOTIDE SEQUENCE [LARGE SCALE GENOMIC DNA]</scope>
    <source>
        <strain evidence="14 15">JCM 12763</strain>
    </source>
</reference>
<dbReference type="EC" id="3.6.1.55" evidence="11"/>
<dbReference type="InterPro" id="IPR000086">
    <property type="entry name" value="NUDIX_hydrolase_dom"/>
</dbReference>
<evidence type="ECO:0000256" key="2">
    <source>
        <dbReference type="ARBA" id="ARBA00005582"/>
    </source>
</evidence>
<dbReference type="Pfam" id="PF00293">
    <property type="entry name" value="NUDIX"/>
    <property type="match status" value="1"/>
</dbReference>
<evidence type="ECO:0000256" key="11">
    <source>
        <dbReference type="ARBA" id="ARBA00038905"/>
    </source>
</evidence>
<dbReference type="Gene3D" id="3.90.79.10">
    <property type="entry name" value="Nucleoside Triphosphate Pyrophosphohydrolase"/>
    <property type="match status" value="1"/>
</dbReference>
<dbReference type="PROSITE" id="PS00893">
    <property type="entry name" value="NUDIX_BOX"/>
    <property type="match status" value="1"/>
</dbReference>
<keyword evidence="6" id="KW-0227">DNA damage</keyword>
<keyword evidence="4" id="KW-0235">DNA replication</keyword>
<keyword evidence="8" id="KW-0460">Magnesium</keyword>
<dbReference type="PRINTS" id="PR00502">
    <property type="entry name" value="NUDIXFAMILY"/>
</dbReference>
<dbReference type="EMBL" id="JBHMAX010000007">
    <property type="protein sequence ID" value="MFB9731247.1"/>
    <property type="molecule type" value="Genomic_DNA"/>
</dbReference>
<proteinExistence type="inferred from homology"/>